<dbReference type="Gene3D" id="6.10.140.140">
    <property type="match status" value="1"/>
</dbReference>
<organism evidence="2 3">
    <name type="scientific">Salvator merianae</name>
    <name type="common">Argentine black and white tegu</name>
    <name type="synonym">Tupinambis merianae</name>
    <dbReference type="NCBI Taxonomy" id="96440"/>
    <lineage>
        <taxon>Eukaryota</taxon>
        <taxon>Metazoa</taxon>
        <taxon>Chordata</taxon>
        <taxon>Craniata</taxon>
        <taxon>Vertebrata</taxon>
        <taxon>Euteleostomi</taxon>
        <taxon>Lepidosauria</taxon>
        <taxon>Squamata</taxon>
        <taxon>Bifurcata</taxon>
        <taxon>Unidentata</taxon>
        <taxon>Episquamata</taxon>
        <taxon>Laterata</taxon>
        <taxon>Teiioidea</taxon>
        <taxon>Teiidae</taxon>
        <taxon>Salvator</taxon>
    </lineage>
</organism>
<feature type="domain" description="KRAB" evidence="1">
    <location>
        <begin position="17"/>
        <end position="97"/>
    </location>
</feature>
<evidence type="ECO:0000259" key="1">
    <source>
        <dbReference type="PROSITE" id="PS50805"/>
    </source>
</evidence>
<keyword evidence="3" id="KW-1185">Reference proteome</keyword>
<dbReference type="InterPro" id="IPR001909">
    <property type="entry name" value="KRAB"/>
</dbReference>
<dbReference type="Ensembl" id="ENSSMRT00000031490.1">
    <property type="protein sequence ID" value="ENSSMRP00000026946.1"/>
    <property type="gene ID" value="ENSSMRG00000020804.1"/>
</dbReference>
<reference evidence="2" key="1">
    <citation type="submission" date="2025-08" db="UniProtKB">
        <authorList>
            <consortium name="Ensembl"/>
        </authorList>
    </citation>
    <scope>IDENTIFICATION</scope>
</reference>
<dbReference type="GO" id="GO:0006355">
    <property type="term" value="P:regulation of DNA-templated transcription"/>
    <property type="evidence" value="ECO:0007669"/>
    <property type="project" value="InterPro"/>
</dbReference>
<reference evidence="2" key="2">
    <citation type="submission" date="2025-09" db="UniProtKB">
        <authorList>
            <consortium name="Ensembl"/>
        </authorList>
    </citation>
    <scope>IDENTIFICATION</scope>
</reference>
<dbReference type="GeneTree" id="ENSGT01150000286941"/>
<evidence type="ECO:0000313" key="3">
    <source>
        <dbReference type="Proteomes" id="UP000694421"/>
    </source>
</evidence>
<sequence length="117" mass="13320">MLLVRLLLTKLPLRRLPHFEDVSVCFPEEEWALLDPAQRALHREVMEENYGYLASLDNLQDLEVDSGLFVMPAQKIKHEIEDETLPLSGYLKHKVQLPGNLIPIASLLPLSSLHKLG</sequence>
<name>A0A8D0KMK6_SALMN</name>
<dbReference type="SMART" id="SM00349">
    <property type="entry name" value="KRAB"/>
    <property type="match status" value="1"/>
</dbReference>
<dbReference type="SUPFAM" id="SSF109640">
    <property type="entry name" value="KRAB domain (Kruppel-associated box)"/>
    <property type="match status" value="1"/>
</dbReference>
<dbReference type="InterPro" id="IPR036051">
    <property type="entry name" value="KRAB_dom_sf"/>
</dbReference>
<protein>
    <recommendedName>
        <fullName evidence="1">KRAB domain-containing protein</fullName>
    </recommendedName>
</protein>
<dbReference type="InterPro" id="IPR050169">
    <property type="entry name" value="Krueppel_C2H2_ZnF"/>
</dbReference>
<dbReference type="CDD" id="cd07765">
    <property type="entry name" value="KRAB_A-box"/>
    <property type="match status" value="1"/>
</dbReference>
<accession>A0A8D0KMK6</accession>
<dbReference type="AlphaFoldDB" id="A0A8D0KMK6"/>
<dbReference type="PANTHER" id="PTHR23232:SF142">
    <property type="entry name" value="GASTRULA ZINC FINGER PROTEIN XLCGF57.1-LIKE-RELATED"/>
    <property type="match status" value="1"/>
</dbReference>
<dbReference type="PANTHER" id="PTHR23232">
    <property type="entry name" value="KRAB DOMAIN C2H2 ZINC FINGER"/>
    <property type="match status" value="1"/>
</dbReference>
<evidence type="ECO:0000313" key="2">
    <source>
        <dbReference type="Ensembl" id="ENSSMRP00000026946.1"/>
    </source>
</evidence>
<dbReference type="PROSITE" id="PS50805">
    <property type="entry name" value="KRAB"/>
    <property type="match status" value="1"/>
</dbReference>
<dbReference type="Proteomes" id="UP000694421">
    <property type="component" value="Unplaced"/>
</dbReference>
<dbReference type="Pfam" id="PF01352">
    <property type="entry name" value="KRAB"/>
    <property type="match status" value="1"/>
</dbReference>
<proteinExistence type="predicted"/>